<proteinExistence type="inferred from homology"/>
<keyword evidence="3 7" id="KW-1003">Cell membrane</keyword>
<comment type="subcellular location">
    <subcellularLocation>
        <location evidence="7">Cell inner membrane</location>
    </subcellularLocation>
    <subcellularLocation>
        <location evidence="1">Cell membrane</location>
        <topology evidence="1">Single-pass membrane protein</topology>
    </subcellularLocation>
</comment>
<keyword evidence="6 7" id="KW-0472">Membrane</keyword>
<dbReference type="InterPro" id="IPR005573">
    <property type="entry name" value="Anti-sigma_E_RseA_C"/>
</dbReference>
<evidence type="ECO:0000256" key="1">
    <source>
        <dbReference type="ARBA" id="ARBA00004162"/>
    </source>
</evidence>
<dbReference type="PANTHER" id="PTHR38104:SF1">
    <property type="entry name" value="ANTI-SIGMA-E FACTOR RSEA"/>
    <property type="match status" value="1"/>
</dbReference>
<evidence type="ECO:0000256" key="4">
    <source>
        <dbReference type="ARBA" id="ARBA00022692"/>
    </source>
</evidence>
<name>A0A1Y6L1W9_9GAMM</name>
<dbReference type="PANTHER" id="PTHR38104">
    <property type="match status" value="1"/>
</dbReference>
<evidence type="ECO:0000256" key="6">
    <source>
        <dbReference type="ARBA" id="ARBA00023136"/>
    </source>
</evidence>
<comment type="subunit">
    <text evidence="7">Interacts 1:1 with ECF RNA polymerase sigma-E (RpoE); this inhibits the interaction of sigma-E with the RNA polymerase catalytic core and leads to a decreased expression of sigma-E-regulated genes. Interacts with RseB.</text>
</comment>
<protein>
    <recommendedName>
        <fullName evidence="7">Anti-sigma-E factor RseA</fullName>
    </recommendedName>
    <alternativeName>
        <fullName evidence="7">Regulator of SigE</fullName>
    </alternativeName>
    <alternativeName>
        <fullName evidence="7">Sigma-E anti-sigma factor RseA</fullName>
    </alternativeName>
    <alternativeName>
        <fullName evidence="7">Sigma-E factor negative regulatory protein</fullName>
    </alternativeName>
</protein>
<keyword evidence="7" id="KW-0997">Cell inner membrane</keyword>
<evidence type="ECO:0000256" key="2">
    <source>
        <dbReference type="ARBA" id="ARBA00005837"/>
    </source>
</evidence>
<feature type="domain" description="Anti sigma-E protein RseA N-terminal" evidence="8">
    <location>
        <begin position="9"/>
        <end position="104"/>
    </location>
</feature>
<comment type="function">
    <text evidence="7">An anti-sigma factor for extracytoplasmic function (ECF) sigma factor sigma-E (RpoE). ECF sigma factors are held in an inactive form by an anti-sigma factor until released by regulated intramembrane proteolysis (RIP). RIP occurs when an extracytoplasmic signal triggers a concerted proteolytic cascade to transmit information and elicit cellular responses. The membrane-spanning regulatory substrate protein is first cut periplasmically (site-1 protease, S1P, DegS), then within the membrane itself (site-2 protease, S2P, RseP), while cytoplasmic proteases finish degrading the anti-sigma factor, liberating sigma-E.</text>
</comment>
<feature type="domain" description="Anti sigma-E protein RseA C-terminal" evidence="9">
    <location>
        <begin position="151"/>
        <end position="203"/>
    </location>
</feature>
<dbReference type="Gene3D" id="1.20.5.3960">
    <property type="match status" value="1"/>
</dbReference>
<evidence type="ECO:0000313" key="11">
    <source>
        <dbReference type="Proteomes" id="UP000196485"/>
    </source>
</evidence>
<gene>
    <name evidence="10" type="primary">rseA</name>
    <name evidence="10" type="ORF">PAQU9191_02621</name>
</gene>
<dbReference type="GO" id="GO:0005886">
    <property type="term" value="C:plasma membrane"/>
    <property type="evidence" value="ECO:0007669"/>
    <property type="project" value="UniProtKB-SubCell"/>
</dbReference>
<dbReference type="SUPFAM" id="SSF89069">
    <property type="entry name" value="N-terminal, cytoplasmic domain of anti-sigmaE factor RseA"/>
    <property type="match status" value="1"/>
</dbReference>
<evidence type="ECO:0000256" key="5">
    <source>
        <dbReference type="ARBA" id="ARBA00022989"/>
    </source>
</evidence>
<dbReference type="InterPro" id="IPR052383">
    <property type="entry name" value="Anti-sigma-E_RseA-like"/>
</dbReference>
<dbReference type="InterPro" id="IPR005572">
    <property type="entry name" value="Anti-sigma_E_RseA_N"/>
</dbReference>
<dbReference type="GO" id="GO:0016989">
    <property type="term" value="F:sigma factor antagonist activity"/>
    <property type="evidence" value="ECO:0007669"/>
    <property type="project" value="InterPro"/>
</dbReference>
<keyword evidence="4" id="KW-0812">Transmembrane</keyword>
<keyword evidence="11" id="KW-1185">Reference proteome</keyword>
<keyword evidence="5" id="KW-1133">Transmembrane helix</keyword>
<dbReference type="InterPro" id="IPR036147">
    <property type="entry name" value="Anti-sigma_E_RseA_N_sf"/>
</dbReference>
<dbReference type="CDD" id="cd16328">
    <property type="entry name" value="RseA_N"/>
    <property type="match status" value="1"/>
</dbReference>
<comment type="similarity">
    <text evidence="2 7">Belongs to the RseA family.</text>
</comment>
<dbReference type="AlphaFoldDB" id="A0A1Y6L1W9"/>
<dbReference type="Gene3D" id="1.10.10.880">
    <property type="entry name" value="Anti sigma-E protein RseA, N-terminal domain"/>
    <property type="match status" value="1"/>
</dbReference>
<dbReference type="PIRSF" id="PIRSF016938">
    <property type="entry name" value="RseA"/>
    <property type="match status" value="1"/>
</dbReference>
<organism evidence="10 11">
    <name type="scientific">Photobacterium aquimaris</name>
    <dbReference type="NCBI Taxonomy" id="512643"/>
    <lineage>
        <taxon>Bacteria</taxon>
        <taxon>Pseudomonadati</taxon>
        <taxon>Pseudomonadota</taxon>
        <taxon>Gammaproteobacteria</taxon>
        <taxon>Vibrionales</taxon>
        <taxon>Vibrionaceae</taxon>
        <taxon>Photobacterium</taxon>
    </lineage>
</organism>
<dbReference type="Pfam" id="PF03873">
    <property type="entry name" value="RseA_C"/>
    <property type="match status" value="1"/>
</dbReference>
<dbReference type="Proteomes" id="UP000196485">
    <property type="component" value="Unassembled WGS sequence"/>
</dbReference>
<evidence type="ECO:0000259" key="9">
    <source>
        <dbReference type="Pfam" id="PF03873"/>
    </source>
</evidence>
<dbReference type="Pfam" id="PF03872">
    <property type="entry name" value="RseA_N"/>
    <property type="match status" value="1"/>
</dbReference>
<reference evidence="11" key="1">
    <citation type="submission" date="2017-06" db="EMBL/GenBank/DDBJ databases">
        <authorList>
            <person name="Rodrigo-Torres L."/>
            <person name="Arahal R. D."/>
            <person name="Lucena T."/>
        </authorList>
    </citation>
    <scope>NUCLEOTIDE SEQUENCE [LARGE SCALE GENOMIC DNA]</scope>
    <source>
        <strain evidence="11">type strain: CECT 9192</strain>
    </source>
</reference>
<dbReference type="InterPro" id="IPR026279">
    <property type="entry name" value="RseA"/>
</dbReference>
<evidence type="ECO:0000256" key="7">
    <source>
        <dbReference type="PIRNR" id="PIRNR016938"/>
    </source>
</evidence>
<dbReference type="EMBL" id="FYAH01000004">
    <property type="protein sequence ID" value="SMY17327.1"/>
    <property type="molecule type" value="Genomic_DNA"/>
</dbReference>
<sequence>MLHQTVEKMADKEKISALLDGEDLDQSIINALTVDKNSEQSWHDFNLIGDVMRGDVPQCKQWNIAENVALALEAEPAHTEAVVTNVEAVVEPIIIQEQPTPFKAKRTLPAWLSQFGQVAMAACVSLAVIVGVQQYDGNGSNLTTTVSNNDVPVLQTIPFTGKAEPVSLNTNMVDNNQTPSESQLMEQRRRINSMLQDYELQLRFNAEDGSIDNSRLHTNNSVAD</sequence>
<evidence type="ECO:0000256" key="3">
    <source>
        <dbReference type="ARBA" id="ARBA00022475"/>
    </source>
</evidence>
<evidence type="ECO:0000259" key="8">
    <source>
        <dbReference type="Pfam" id="PF03872"/>
    </source>
</evidence>
<accession>A0A1Y6L1W9</accession>
<evidence type="ECO:0000313" key="10">
    <source>
        <dbReference type="EMBL" id="SMY17327.1"/>
    </source>
</evidence>